<name>A0A158QLC1_HAEPC</name>
<accession>A0A158QLC1</accession>
<dbReference type="EMBL" id="UZAF01016450">
    <property type="protein sequence ID" value="VDO28195.1"/>
    <property type="molecule type" value="Genomic_DNA"/>
</dbReference>
<reference evidence="3" key="1">
    <citation type="submission" date="2016-04" db="UniProtKB">
        <authorList>
            <consortium name="WormBaseParasite"/>
        </authorList>
    </citation>
    <scope>IDENTIFICATION</scope>
</reference>
<dbReference type="Proteomes" id="UP000268014">
    <property type="component" value="Unassembled WGS sequence"/>
</dbReference>
<proteinExistence type="predicted"/>
<reference evidence="1 2" key="2">
    <citation type="submission" date="2018-11" db="EMBL/GenBank/DDBJ databases">
        <authorList>
            <consortium name="Pathogen Informatics"/>
        </authorList>
    </citation>
    <scope>NUCLEOTIDE SEQUENCE [LARGE SCALE GENOMIC DNA]</scope>
    <source>
        <strain evidence="1 2">MHpl1</strain>
    </source>
</reference>
<sequence length="49" mass="5429">MAPWNAMKGVVGSNNGPHRAQQGLEEVLRRHFYPGADEFSGCRSETSPR</sequence>
<protein>
    <submittedName>
        <fullName evidence="1 3">Uncharacterized protein</fullName>
    </submittedName>
</protein>
<gene>
    <name evidence="1" type="ORF">HPLM_LOCUS6174</name>
</gene>
<keyword evidence="2" id="KW-1185">Reference proteome</keyword>
<dbReference type="AlphaFoldDB" id="A0A158QLC1"/>
<evidence type="ECO:0000313" key="2">
    <source>
        <dbReference type="Proteomes" id="UP000268014"/>
    </source>
</evidence>
<dbReference type="WBParaSite" id="HPLM_0000618201-mRNA-1">
    <property type="protein sequence ID" value="HPLM_0000618201-mRNA-1"/>
    <property type="gene ID" value="HPLM_0000618201"/>
</dbReference>
<organism evidence="3">
    <name type="scientific">Haemonchus placei</name>
    <name type="common">Barber's pole worm</name>
    <dbReference type="NCBI Taxonomy" id="6290"/>
    <lineage>
        <taxon>Eukaryota</taxon>
        <taxon>Metazoa</taxon>
        <taxon>Ecdysozoa</taxon>
        <taxon>Nematoda</taxon>
        <taxon>Chromadorea</taxon>
        <taxon>Rhabditida</taxon>
        <taxon>Rhabditina</taxon>
        <taxon>Rhabditomorpha</taxon>
        <taxon>Strongyloidea</taxon>
        <taxon>Trichostrongylidae</taxon>
        <taxon>Haemonchus</taxon>
    </lineage>
</organism>
<evidence type="ECO:0000313" key="1">
    <source>
        <dbReference type="EMBL" id="VDO28195.1"/>
    </source>
</evidence>
<evidence type="ECO:0000313" key="3">
    <source>
        <dbReference type="WBParaSite" id="HPLM_0000618201-mRNA-1"/>
    </source>
</evidence>